<evidence type="ECO:0000313" key="3">
    <source>
        <dbReference type="Proteomes" id="UP000009073"/>
    </source>
</evidence>
<dbReference type="STRING" id="595494.Tola_1477"/>
<dbReference type="AlphaFoldDB" id="C4LES4"/>
<sequence>MKRLIIASALTLFLSTTYAADAFTDAMQQAYAPYRVALFKTNNGTPDEATKSVQQAKQAWKKITDQFSAQPPAPYDRDEKFAATLETVMQVYNQAEEQATQKQLAKSHETLEKVREALADLRHRNQVIIYSDHMNAYHSVMEQILEENKKILAEPDGIQQLTAKAGVLIYLSEKLRTEAPEQYRNNAEFTKLIDSQKSSVDALREALFKNDAPAIHAAITKLKMPYSKLFLKFG</sequence>
<feature type="signal peptide" evidence="1">
    <location>
        <begin position="1"/>
        <end position="19"/>
    </location>
</feature>
<keyword evidence="3" id="KW-1185">Reference proteome</keyword>
<reference evidence="3" key="1">
    <citation type="submission" date="2009-05" db="EMBL/GenBank/DDBJ databases">
        <title>Complete sequence of Tolumonas auensis DSM 9187.</title>
        <authorList>
            <consortium name="US DOE Joint Genome Institute"/>
            <person name="Lucas S."/>
            <person name="Copeland A."/>
            <person name="Lapidus A."/>
            <person name="Glavina del Rio T."/>
            <person name="Tice H."/>
            <person name="Bruce D."/>
            <person name="Goodwin L."/>
            <person name="Pitluck S."/>
            <person name="Chertkov O."/>
            <person name="Brettin T."/>
            <person name="Detter J.C."/>
            <person name="Han C."/>
            <person name="Larimer F."/>
            <person name="Land M."/>
            <person name="Hauser L."/>
            <person name="Kyrpides N."/>
            <person name="Mikhailova N."/>
            <person name="Spring S."/>
            <person name="Beller H."/>
        </authorList>
    </citation>
    <scope>NUCLEOTIDE SEQUENCE [LARGE SCALE GENOMIC DNA]</scope>
    <source>
        <strain evidence="3">DSM 9187 / TA4</strain>
    </source>
</reference>
<dbReference type="EMBL" id="CP001616">
    <property type="protein sequence ID" value="ACQ93091.1"/>
    <property type="molecule type" value="Genomic_DNA"/>
</dbReference>
<dbReference type="RefSeq" id="WP_015878563.1">
    <property type="nucleotide sequence ID" value="NC_012691.1"/>
</dbReference>
<name>C4LES4_TOLAT</name>
<evidence type="ECO:0000313" key="2">
    <source>
        <dbReference type="EMBL" id="ACQ93091.1"/>
    </source>
</evidence>
<dbReference type="eggNOG" id="ENOG50312UZ">
    <property type="taxonomic scope" value="Bacteria"/>
</dbReference>
<feature type="chain" id="PRO_5002940350" evidence="1">
    <location>
        <begin position="20"/>
        <end position="234"/>
    </location>
</feature>
<accession>C4LES4</accession>
<dbReference type="OrthoDB" id="9153465at2"/>
<keyword evidence="1" id="KW-0732">Signal</keyword>
<dbReference type="KEGG" id="tau:Tola_1477"/>
<protein>
    <submittedName>
        <fullName evidence="2">Uncharacterized protein</fullName>
    </submittedName>
</protein>
<organism evidence="2 3">
    <name type="scientific">Tolumonas auensis (strain DSM 9187 / NBRC 110442 / TA 4)</name>
    <dbReference type="NCBI Taxonomy" id="595494"/>
    <lineage>
        <taxon>Bacteria</taxon>
        <taxon>Pseudomonadati</taxon>
        <taxon>Pseudomonadota</taxon>
        <taxon>Gammaproteobacteria</taxon>
        <taxon>Aeromonadales</taxon>
        <taxon>Aeromonadaceae</taxon>
        <taxon>Tolumonas</taxon>
    </lineage>
</organism>
<evidence type="ECO:0000256" key="1">
    <source>
        <dbReference type="SAM" id="SignalP"/>
    </source>
</evidence>
<gene>
    <name evidence="2" type="ordered locus">Tola_1477</name>
</gene>
<dbReference type="HOGENOM" id="CLU_1155285_0_0_6"/>
<proteinExistence type="predicted"/>
<reference evidence="2 3" key="2">
    <citation type="journal article" date="2011" name="Stand. Genomic Sci.">
        <title>Complete genome sequence of Tolumonas auensis type strain (TA 4).</title>
        <authorList>
            <person name="Chertkov O."/>
            <person name="Copeland A."/>
            <person name="Lucas S."/>
            <person name="Lapidus A."/>
            <person name="Berry K.W."/>
            <person name="Detter J.C."/>
            <person name="Del Rio T.G."/>
            <person name="Hammon N."/>
            <person name="Dalin E."/>
            <person name="Tice H."/>
            <person name="Pitluck S."/>
            <person name="Richardson P."/>
            <person name="Bruce D."/>
            <person name="Goodwin L."/>
            <person name="Han C."/>
            <person name="Tapia R."/>
            <person name="Saunders E."/>
            <person name="Schmutz J."/>
            <person name="Brettin T."/>
            <person name="Larimer F."/>
            <person name="Land M."/>
            <person name="Hauser L."/>
            <person name="Spring S."/>
            <person name="Rohde M."/>
            <person name="Kyrpides N.C."/>
            <person name="Ivanova N."/>
            <person name="Goker M."/>
            <person name="Beller H.R."/>
            <person name="Klenk H.P."/>
            <person name="Woyke T."/>
        </authorList>
    </citation>
    <scope>NUCLEOTIDE SEQUENCE [LARGE SCALE GENOMIC DNA]</scope>
    <source>
        <strain evidence="3">DSM 9187 / TA4</strain>
    </source>
</reference>
<dbReference type="Proteomes" id="UP000009073">
    <property type="component" value="Chromosome"/>
</dbReference>